<feature type="compositionally biased region" description="Basic and acidic residues" evidence="1">
    <location>
        <begin position="1"/>
        <end position="13"/>
    </location>
</feature>
<dbReference type="InterPro" id="IPR001623">
    <property type="entry name" value="DnaJ_domain"/>
</dbReference>
<dbReference type="Proteomes" id="UP000177785">
    <property type="component" value="Unassembled WGS sequence"/>
</dbReference>
<sequence>MRERLIPQARPDDDTLGADKMPIEPTAGEVAKMNYYERLGLQPSATSEDIQTAFRALAKKHHPDTGNGNKEIMSLLGQAYEALGEPDKRIAYDRAAGLAIQRPRSAEPPRREPTQEWKYPDYYSKSNAMEVFRQKGIRGVAWWARDISRGTEYFDKLRELRSDKEFSETLIAWMATSPQNYNEAVGAWKMVQDDLEYGSNIKDRVIGRLFDQMTENFVGDANKDMDLLRTKANEWKSIFDLQNAARSSLSYRMDKTVAKIVKVGDAYNKLRDYKRRWREGFGVNVRIP</sequence>
<dbReference type="Pfam" id="PF00226">
    <property type="entry name" value="DnaJ"/>
    <property type="match status" value="1"/>
</dbReference>
<dbReference type="Gene3D" id="1.10.287.110">
    <property type="entry name" value="DnaJ domain"/>
    <property type="match status" value="1"/>
</dbReference>
<dbReference type="EMBL" id="MHNL01000003">
    <property type="protein sequence ID" value="OGZ46023.1"/>
    <property type="molecule type" value="Genomic_DNA"/>
</dbReference>
<dbReference type="SMART" id="SM00271">
    <property type="entry name" value="DnaJ"/>
    <property type="match status" value="1"/>
</dbReference>
<dbReference type="STRING" id="1802115.A2756_04465"/>
<dbReference type="PROSITE" id="PS50076">
    <property type="entry name" value="DNAJ_2"/>
    <property type="match status" value="1"/>
</dbReference>
<dbReference type="InterPro" id="IPR052763">
    <property type="entry name" value="DnaJ_C4"/>
</dbReference>
<evidence type="ECO:0000256" key="1">
    <source>
        <dbReference type="SAM" id="MobiDB-lite"/>
    </source>
</evidence>
<protein>
    <recommendedName>
        <fullName evidence="2">J domain-containing protein</fullName>
    </recommendedName>
</protein>
<reference evidence="3 4" key="1">
    <citation type="journal article" date="2016" name="Nat. Commun.">
        <title>Thousands of microbial genomes shed light on interconnected biogeochemical processes in an aquifer system.</title>
        <authorList>
            <person name="Anantharaman K."/>
            <person name="Brown C.T."/>
            <person name="Hug L.A."/>
            <person name="Sharon I."/>
            <person name="Castelle C.J."/>
            <person name="Probst A.J."/>
            <person name="Thomas B.C."/>
            <person name="Singh A."/>
            <person name="Wilkins M.J."/>
            <person name="Karaoz U."/>
            <person name="Brodie E.L."/>
            <person name="Williams K.H."/>
            <person name="Hubbard S.S."/>
            <person name="Banfield J.F."/>
        </authorList>
    </citation>
    <scope>NUCLEOTIDE SEQUENCE [LARGE SCALE GENOMIC DNA]</scope>
</reference>
<organism evidence="3 4">
    <name type="scientific">Candidatus Ryanbacteria bacterium RIFCSPHIGHO2_01_FULL_48_27</name>
    <dbReference type="NCBI Taxonomy" id="1802115"/>
    <lineage>
        <taxon>Bacteria</taxon>
        <taxon>Candidatus Ryaniibacteriota</taxon>
    </lineage>
</organism>
<comment type="caution">
    <text evidence="3">The sequence shown here is derived from an EMBL/GenBank/DDBJ whole genome shotgun (WGS) entry which is preliminary data.</text>
</comment>
<proteinExistence type="predicted"/>
<evidence type="ECO:0000313" key="4">
    <source>
        <dbReference type="Proteomes" id="UP000177785"/>
    </source>
</evidence>
<gene>
    <name evidence="3" type="ORF">A2756_04465</name>
</gene>
<name>A0A1G2G760_9BACT</name>
<dbReference type="InterPro" id="IPR036869">
    <property type="entry name" value="J_dom_sf"/>
</dbReference>
<dbReference type="PANTHER" id="PTHR44825">
    <property type="match status" value="1"/>
</dbReference>
<dbReference type="PANTHER" id="PTHR44825:SF1">
    <property type="entry name" value="DNAJ HOMOLOG SUBFAMILY C MEMBER 4"/>
    <property type="match status" value="1"/>
</dbReference>
<dbReference type="AlphaFoldDB" id="A0A1G2G760"/>
<dbReference type="PRINTS" id="PR00625">
    <property type="entry name" value="JDOMAIN"/>
</dbReference>
<evidence type="ECO:0000313" key="3">
    <source>
        <dbReference type="EMBL" id="OGZ46023.1"/>
    </source>
</evidence>
<feature type="domain" description="J" evidence="2">
    <location>
        <begin position="34"/>
        <end position="96"/>
    </location>
</feature>
<evidence type="ECO:0000259" key="2">
    <source>
        <dbReference type="PROSITE" id="PS50076"/>
    </source>
</evidence>
<dbReference type="CDD" id="cd06257">
    <property type="entry name" value="DnaJ"/>
    <property type="match status" value="1"/>
</dbReference>
<feature type="region of interest" description="Disordered" evidence="1">
    <location>
        <begin position="1"/>
        <end position="22"/>
    </location>
</feature>
<dbReference type="SUPFAM" id="SSF46565">
    <property type="entry name" value="Chaperone J-domain"/>
    <property type="match status" value="1"/>
</dbReference>
<accession>A0A1G2G760</accession>